<sequence length="136" mass="15296">MHLISIPSILISEFNHISNLRRCLVVNINICNLLEIKHSLMVFHPQTNSLNESANQNVKRALDVLVKERANDWDIYLPQTLFSLRSQEHPSNCHCKLGCKNAWEDEQNGALQANGQQLQWAQTANAYANVSAGSTS</sequence>
<dbReference type="GO" id="GO:0003676">
    <property type="term" value="F:nucleic acid binding"/>
    <property type="evidence" value="ECO:0007669"/>
    <property type="project" value="InterPro"/>
</dbReference>
<dbReference type="AlphaFoldDB" id="A0AAD7TCP5"/>
<gene>
    <name evidence="1" type="ORF">AAFF_G00000080</name>
</gene>
<evidence type="ECO:0000313" key="1">
    <source>
        <dbReference type="EMBL" id="KAJ8418509.1"/>
    </source>
</evidence>
<name>A0AAD7TCP5_9TELE</name>
<dbReference type="Proteomes" id="UP001221898">
    <property type="component" value="Unassembled WGS sequence"/>
</dbReference>
<accession>A0AAD7TCP5</accession>
<organism evidence="1 2">
    <name type="scientific">Aldrovandia affinis</name>
    <dbReference type="NCBI Taxonomy" id="143900"/>
    <lineage>
        <taxon>Eukaryota</taxon>
        <taxon>Metazoa</taxon>
        <taxon>Chordata</taxon>
        <taxon>Craniata</taxon>
        <taxon>Vertebrata</taxon>
        <taxon>Euteleostomi</taxon>
        <taxon>Actinopterygii</taxon>
        <taxon>Neopterygii</taxon>
        <taxon>Teleostei</taxon>
        <taxon>Notacanthiformes</taxon>
        <taxon>Halosauridae</taxon>
        <taxon>Aldrovandia</taxon>
    </lineage>
</organism>
<proteinExistence type="predicted"/>
<evidence type="ECO:0000313" key="2">
    <source>
        <dbReference type="Proteomes" id="UP001221898"/>
    </source>
</evidence>
<dbReference type="Gene3D" id="3.30.420.10">
    <property type="entry name" value="Ribonuclease H-like superfamily/Ribonuclease H"/>
    <property type="match status" value="1"/>
</dbReference>
<protein>
    <recommendedName>
        <fullName evidence="3">Integrase catalytic domain-containing protein</fullName>
    </recommendedName>
</protein>
<comment type="caution">
    <text evidence="1">The sequence shown here is derived from an EMBL/GenBank/DDBJ whole genome shotgun (WGS) entry which is preliminary data.</text>
</comment>
<keyword evidence="2" id="KW-1185">Reference proteome</keyword>
<dbReference type="SUPFAM" id="SSF53098">
    <property type="entry name" value="Ribonuclease H-like"/>
    <property type="match status" value="1"/>
</dbReference>
<evidence type="ECO:0008006" key="3">
    <source>
        <dbReference type="Google" id="ProtNLM"/>
    </source>
</evidence>
<dbReference type="InterPro" id="IPR036397">
    <property type="entry name" value="RNaseH_sf"/>
</dbReference>
<reference evidence="1" key="1">
    <citation type="journal article" date="2023" name="Science">
        <title>Genome structures resolve the early diversification of teleost fishes.</title>
        <authorList>
            <person name="Parey E."/>
            <person name="Louis A."/>
            <person name="Montfort J."/>
            <person name="Bouchez O."/>
            <person name="Roques C."/>
            <person name="Iampietro C."/>
            <person name="Lluch J."/>
            <person name="Castinel A."/>
            <person name="Donnadieu C."/>
            <person name="Desvignes T."/>
            <person name="Floi Bucao C."/>
            <person name="Jouanno E."/>
            <person name="Wen M."/>
            <person name="Mejri S."/>
            <person name="Dirks R."/>
            <person name="Jansen H."/>
            <person name="Henkel C."/>
            <person name="Chen W.J."/>
            <person name="Zahm M."/>
            <person name="Cabau C."/>
            <person name="Klopp C."/>
            <person name="Thompson A.W."/>
            <person name="Robinson-Rechavi M."/>
            <person name="Braasch I."/>
            <person name="Lecointre G."/>
            <person name="Bobe J."/>
            <person name="Postlethwait J.H."/>
            <person name="Berthelot C."/>
            <person name="Roest Crollius H."/>
            <person name="Guiguen Y."/>
        </authorList>
    </citation>
    <scope>NUCLEOTIDE SEQUENCE</scope>
    <source>
        <tissue evidence="1">Blood</tissue>
    </source>
</reference>
<dbReference type="InterPro" id="IPR012337">
    <property type="entry name" value="RNaseH-like_sf"/>
</dbReference>
<dbReference type="EMBL" id="JAINUG010000001">
    <property type="protein sequence ID" value="KAJ8418509.1"/>
    <property type="molecule type" value="Genomic_DNA"/>
</dbReference>